<protein>
    <submittedName>
        <fullName evidence="2">Uncharacterized protein</fullName>
    </submittedName>
</protein>
<sequence length="85" mass="8825">MLGQLFVPKLVDGKRTSRVLALAALLWALGGGLGLQHLGGLWWLIGAGIGVLAAIGNLAAEPARERRLATATERGRPAAWSESGV</sequence>
<dbReference type="HOGENOM" id="CLU_2511082_0_0_11"/>
<feature type="transmembrane region" description="Helical" evidence="1">
    <location>
        <begin position="41"/>
        <end position="60"/>
    </location>
</feature>
<keyword evidence="3" id="KW-1185">Reference proteome</keyword>
<accession>D3Q303</accession>
<dbReference type="EMBL" id="CP001778">
    <property type="protein sequence ID" value="ADD39973.1"/>
    <property type="molecule type" value="Genomic_DNA"/>
</dbReference>
<keyword evidence="1" id="KW-0812">Transmembrane</keyword>
<gene>
    <name evidence="2" type="ordered locus">Snas_0255</name>
</gene>
<reference evidence="2 3" key="1">
    <citation type="journal article" date="2009" name="Stand. Genomic Sci.">
        <title>Complete genome sequence of Stackebrandtia nassauensis type strain (LLR-40K-21).</title>
        <authorList>
            <person name="Munk C."/>
            <person name="Lapidus A."/>
            <person name="Copeland A."/>
            <person name="Jando M."/>
            <person name="Mayilraj S."/>
            <person name="Glavina Del Rio T."/>
            <person name="Nolan M."/>
            <person name="Chen F."/>
            <person name="Lucas S."/>
            <person name="Tice H."/>
            <person name="Cheng J.F."/>
            <person name="Han C."/>
            <person name="Detter J.C."/>
            <person name="Bruce D."/>
            <person name="Goodwin L."/>
            <person name="Chain P."/>
            <person name="Pitluck S."/>
            <person name="Goker M."/>
            <person name="Ovchinikova G."/>
            <person name="Pati A."/>
            <person name="Ivanova N."/>
            <person name="Mavromatis K."/>
            <person name="Chen A."/>
            <person name="Palaniappan K."/>
            <person name="Land M."/>
            <person name="Hauser L."/>
            <person name="Chang Y.J."/>
            <person name="Jeffries C.D."/>
            <person name="Bristow J."/>
            <person name="Eisen J.A."/>
            <person name="Markowitz V."/>
            <person name="Hugenholtz P."/>
            <person name="Kyrpides N.C."/>
            <person name="Klenk H.P."/>
        </authorList>
    </citation>
    <scope>NUCLEOTIDE SEQUENCE [LARGE SCALE GENOMIC DNA]</scope>
    <source>
        <strain evidence="3">DSM 44728 / CIP 108903 / NRRL B-16338 / NBRC 102104 / LLR-40K-21</strain>
    </source>
</reference>
<evidence type="ECO:0000313" key="2">
    <source>
        <dbReference type="EMBL" id="ADD39973.1"/>
    </source>
</evidence>
<organism evidence="2 3">
    <name type="scientific">Stackebrandtia nassauensis (strain DSM 44728 / CIP 108903 / NRRL B-16338 / NBRC 102104 / LLR-40K-21)</name>
    <dbReference type="NCBI Taxonomy" id="446470"/>
    <lineage>
        <taxon>Bacteria</taxon>
        <taxon>Bacillati</taxon>
        <taxon>Actinomycetota</taxon>
        <taxon>Actinomycetes</taxon>
        <taxon>Glycomycetales</taxon>
        <taxon>Glycomycetaceae</taxon>
        <taxon>Stackebrandtia</taxon>
    </lineage>
</organism>
<keyword evidence="1" id="KW-1133">Transmembrane helix</keyword>
<dbReference type="STRING" id="446470.Snas_0255"/>
<dbReference type="Proteomes" id="UP000000844">
    <property type="component" value="Chromosome"/>
</dbReference>
<feature type="transmembrane region" description="Helical" evidence="1">
    <location>
        <begin position="19"/>
        <end position="35"/>
    </location>
</feature>
<proteinExistence type="predicted"/>
<evidence type="ECO:0000313" key="3">
    <source>
        <dbReference type="Proteomes" id="UP000000844"/>
    </source>
</evidence>
<dbReference type="AlphaFoldDB" id="D3Q303"/>
<keyword evidence="1" id="KW-0472">Membrane</keyword>
<name>D3Q303_STANL</name>
<dbReference type="RefSeq" id="WP_013015544.1">
    <property type="nucleotide sequence ID" value="NC_013947.1"/>
</dbReference>
<evidence type="ECO:0000256" key="1">
    <source>
        <dbReference type="SAM" id="Phobius"/>
    </source>
</evidence>
<dbReference type="KEGG" id="sna:Snas_0255"/>